<dbReference type="SUPFAM" id="SSF52374">
    <property type="entry name" value="Nucleotidylyl transferase"/>
    <property type="match status" value="1"/>
</dbReference>
<evidence type="ECO:0000256" key="4">
    <source>
        <dbReference type="ARBA" id="ARBA00022741"/>
    </source>
</evidence>
<evidence type="ECO:0000256" key="3">
    <source>
        <dbReference type="ARBA" id="ARBA00022598"/>
    </source>
</evidence>
<name>A0ABV2VUM2_9ACTN</name>
<dbReference type="InterPro" id="IPR008909">
    <property type="entry name" value="DALR_anticod-bd"/>
</dbReference>
<proteinExistence type="inferred from homology"/>
<comment type="catalytic activity">
    <reaction evidence="8">
        <text>tRNA(Arg) + L-arginine + ATP = L-arginyl-tRNA(Arg) + AMP + diphosphate</text>
        <dbReference type="Rhea" id="RHEA:20301"/>
        <dbReference type="Rhea" id="RHEA-COMP:9658"/>
        <dbReference type="Rhea" id="RHEA-COMP:9673"/>
        <dbReference type="ChEBI" id="CHEBI:30616"/>
        <dbReference type="ChEBI" id="CHEBI:32682"/>
        <dbReference type="ChEBI" id="CHEBI:33019"/>
        <dbReference type="ChEBI" id="CHEBI:78442"/>
        <dbReference type="ChEBI" id="CHEBI:78513"/>
        <dbReference type="ChEBI" id="CHEBI:456215"/>
        <dbReference type="EC" id="6.1.1.19"/>
    </reaction>
</comment>
<protein>
    <recommendedName>
        <fullName evidence="2">arginine--tRNA ligase</fullName>
        <ecNumber evidence="2">6.1.1.19</ecNumber>
    </recommendedName>
</protein>
<dbReference type="RefSeq" id="WP_355667992.1">
    <property type="nucleotide sequence ID" value="NZ_JBEXRX010000191.1"/>
</dbReference>
<dbReference type="GO" id="GO:0004814">
    <property type="term" value="F:arginine-tRNA ligase activity"/>
    <property type="evidence" value="ECO:0007669"/>
    <property type="project" value="UniProtKB-EC"/>
</dbReference>
<organism evidence="11 12">
    <name type="scientific">Micromonospora fulviviridis</name>
    <dbReference type="NCBI Taxonomy" id="47860"/>
    <lineage>
        <taxon>Bacteria</taxon>
        <taxon>Bacillati</taxon>
        <taxon>Actinomycetota</taxon>
        <taxon>Actinomycetes</taxon>
        <taxon>Micromonosporales</taxon>
        <taxon>Micromonosporaceae</taxon>
        <taxon>Micromonospora</taxon>
    </lineage>
</organism>
<evidence type="ECO:0000313" key="11">
    <source>
        <dbReference type="EMBL" id="MEU0156484.1"/>
    </source>
</evidence>
<comment type="caution">
    <text evidence="11">The sequence shown here is derived from an EMBL/GenBank/DDBJ whole genome shotgun (WGS) entry which is preliminary data.</text>
</comment>
<dbReference type="Gene3D" id="1.10.730.10">
    <property type="entry name" value="Isoleucyl-tRNA Synthetase, Domain 1"/>
    <property type="match status" value="1"/>
</dbReference>
<evidence type="ECO:0000256" key="7">
    <source>
        <dbReference type="ARBA" id="ARBA00023146"/>
    </source>
</evidence>
<evidence type="ECO:0000256" key="5">
    <source>
        <dbReference type="ARBA" id="ARBA00022840"/>
    </source>
</evidence>
<dbReference type="InterPro" id="IPR014729">
    <property type="entry name" value="Rossmann-like_a/b/a_fold"/>
</dbReference>
<evidence type="ECO:0000256" key="9">
    <source>
        <dbReference type="RuleBase" id="RU363038"/>
    </source>
</evidence>
<comment type="similarity">
    <text evidence="1 9">Belongs to the class-I aminoacyl-tRNA synthetase family.</text>
</comment>
<dbReference type="InterPro" id="IPR001278">
    <property type="entry name" value="Arg-tRNA-ligase"/>
</dbReference>
<evidence type="ECO:0000256" key="1">
    <source>
        <dbReference type="ARBA" id="ARBA00005594"/>
    </source>
</evidence>
<keyword evidence="5 9" id="KW-0067">ATP-binding</keyword>
<evidence type="ECO:0000259" key="10">
    <source>
        <dbReference type="SMART" id="SM00836"/>
    </source>
</evidence>
<evidence type="ECO:0000256" key="6">
    <source>
        <dbReference type="ARBA" id="ARBA00022917"/>
    </source>
</evidence>
<dbReference type="InterPro" id="IPR009080">
    <property type="entry name" value="tRNAsynth_Ia_anticodon-bd"/>
</dbReference>
<evidence type="ECO:0000313" key="12">
    <source>
        <dbReference type="Proteomes" id="UP001550348"/>
    </source>
</evidence>
<dbReference type="PANTHER" id="PTHR11956:SF5">
    <property type="entry name" value="ARGININE--TRNA LIGASE, CYTOPLASMIC"/>
    <property type="match status" value="1"/>
</dbReference>
<dbReference type="SMART" id="SM00836">
    <property type="entry name" value="DALR_1"/>
    <property type="match status" value="1"/>
</dbReference>
<dbReference type="EC" id="6.1.1.19" evidence="2"/>
<dbReference type="CDD" id="cd07956">
    <property type="entry name" value="Anticodon_Ia_Arg"/>
    <property type="match status" value="1"/>
</dbReference>
<keyword evidence="6 9" id="KW-0648">Protein biosynthesis</keyword>
<reference evidence="11 12" key="1">
    <citation type="submission" date="2024-06" db="EMBL/GenBank/DDBJ databases">
        <title>The Natural Products Discovery Center: Release of the First 8490 Sequenced Strains for Exploring Actinobacteria Biosynthetic Diversity.</title>
        <authorList>
            <person name="Kalkreuter E."/>
            <person name="Kautsar S.A."/>
            <person name="Yang D."/>
            <person name="Bader C.D."/>
            <person name="Teijaro C.N."/>
            <person name="Fluegel L."/>
            <person name="Davis C.M."/>
            <person name="Simpson J.R."/>
            <person name="Lauterbach L."/>
            <person name="Steele A.D."/>
            <person name="Gui C."/>
            <person name="Meng S."/>
            <person name="Li G."/>
            <person name="Viehrig K."/>
            <person name="Ye F."/>
            <person name="Su P."/>
            <person name="Kiefer A.F."/>
            <person name="Nichols A."/>
            <person name="Cepeda A.J."/>
            <person name="Yan W."/>
            <person name="Fan B."/>
            <person name="Jiang Y."/>
            <person name="Adhikari A."/>
            <person name="Zheng C.-J."/>
            <person name="Schuster L."/>
            <person name="Cowan T.M."/>
            <person name="Smanski M.J."/>
            <person name="Chevrette M.G."/>
            <person name="De Carvalho L.P.S."/>
            <person name="Shen B."/>
        </authorList>
    </citation>
    <scope>NUCLEOTIDE SEQUENCE [LARGE SCALE GENOMIC DNA]</scope>
    <source>
        <strain evidence="11 12">NPDC006286</strain>
    </source>
</reference>
<keyword evidence="12" id="KW-1185">Reference proteome</keyword>
<evidence type="ECO:0000256" key="8">
    <source>
        <dbReference type="ARBA" id="ARBA00049339"/>
    </source>
</evidence>
<dbReference type="Gene3D" id="3.40.50.620">
    <property type="entry name" value="HUPs"/>
    <property type="match status" value="1"/>
</dbReference>
<accession>A0ABV2VUM2</accession>
<keyword evidence="7 9" id="KW-0030">Aminoacyl-tRNA synthetase</keyword>
<dbReference type="SUPFAM" id="SSF47323">
    <property type="entry name" value="Anticodon-binding domain of a subclass of class I aminoacyl-tRNA synthetases"/>
    <property type="match status" value="1"/>
</dbReference>
<gene>
    <name evidence="11" type="primary">argS</name>
    <name evidence="11" type="ORF">ABZ071_32310</name>
</gene>
<feature type="domain" description="DALR anticodon binding" evidence="10">
    <location>
        <begin position="88"/>
        <end position="202"/>
    </location>
</feature>
<dbReference type="Proteomes" id="UP001550348">
    <property type="component" value="Unassembled WGS sequence"/>
</dbReference>
<dbReference type="Pfam" id="PF00750">
    <property type="entry name" value="tRNA-synt_1d"/>
    <property type="match status" value="1"/>
</dbReference>
<dbReference type="EMBL" id="JBEXRX010000191">
    <property type="protein sequence ID" value="MEU0156484.1"/>
    <property type="molecule type" value="Genomic_DNA"/>
</dbReference>
<dbReference type="Pfam" id="PF05746">
    <property type="entry name" value="DALR_1"/>
    <property type="match status" value="1"/>
</dbReference>
<sequence>MDCCSARPKTRAGDTVRLVDLLTEAVARARAVVAGKNPELSGAALEQRARQVGIGAVKYADLATGRTRDYTYDPDRMLALTGNTGVYLQYAHARVRSILARAGGAAPAVDLEAPLEPAERALIMDLDAFDDTLTEVTATYEPHRLCGYLYRLAQTFTTFYEHCPVLRADPVQRGNRLALCQLTGDTLRTGLQLLGIDAPDQL</sequence>
<dbReference type="PANTHER" id="PTHR11956">
    <property type="entry name" value="ARGINYL-TRNA SYNTHETASE"/>
    <property type="match status" value="1"/>
</dbReference>
<keyword evidence="3 9" id="KW-0436">Ligase</keyword>
<evidence type="ECO:0000256" key="2">
    <source>
        <dbReference type="ARBA" id="ARBA00012837"/>
    </source>
</evidence>
<dbReference type="InterPro" id="IPR035684">
    <property type="entry name" value="ArgRS_core"/>
</dbReference>
<keyword evidence="4 9" id="KW-0547">Nucleotide-binding</keyword>